<dbReference type="InterPro" id="IPR027417">
    <property type="entry name" value="P-loop_NTPase"/>
</dbReference>
<feature type="compositionally biased region" description="Polar residues" evidence="6">
    <location>
        <begin position="467"/>
        <end position="491"/>
    </location>
</feature>
<evidence type="ECO:0000256" key="5">
    <source>
        <dbReference type="ARBA" id="ARBA00022840"/>
    </source>
</evidence>
<dbReference type="SUPFAM" id="SSF52540">
    <property type="entry name" value="P-loop containing nucleoside triphosphate hydrolases"/>
    <property type="match status" value="1"/>
</dbReference>
<dbReference type="PROSITE" id="PS51206">
    <property type="entry name" value="SF3_HELICASE_1"/>
    <property type="match status" value="1"/>
</dbReference>
<evidence type="ECO:0000256" key="2">
    <source>
        <dbReference type="ARBA" id="ARBA00022562"/>
    </source>
</evidence>
<keyword evidence="2" id="KW-1048">Host nucleus</keyword>
<name>A0A2K9YNA3_9VIRU</name>
<feature type="compositionally biased region" description="Low complexity" evidence="6">
    <location>
        <begin position="513"/>
        <end position="527"/>
    </location>
</feature>
<dbReference type="GO" id="GO:0005524">
    <property type="term" value="F:ATP binding"/>
    <property type="evidence" value="ECO:0007669"/>
    <property type="project" value="UniProtKB-KW"/>
</dbReference>
<reference evidence="8 9" key="1">
    <citation type="submission" date="2016-12" db="EMBL/GenBank/DDBJ databases">
        <title>The Fecal Virome of Red-crowned Cranes.</title>
        <authorList>
            <person name="Yang S."/>
            <person name="Wang Y."/>
            <person name="Zhang W."/>
        </authorList>
    </citation>
    <scope>NUCLEOTIDE SEQUENCE [LARGE SCALE GENOMIC DNA]</scope>
    <source>
        <strain evidence="8">Yc-10</strain>
    </source>
</reference>
<feature type="domain" description="SF3 helicase" evidence="7">
    <location>
        <begin position="272"/>
        <end position="434"/>
    </location>
</feature>
<dbReference type="EMBL" id="KY312549">
    <property type="protein sequence ID" value="AUW34317.1"/>
    <property type="molecule type" value="Genomic_DNA"/>
</dbReference>
<keyword evidence="3" id="KW-0235">DNA replication</keyword>
<dbReference type="GO" id="GO:0042025">
    <property type="term" value="C:host cell nucleus"/>
    <property type="evidence" value="ECO:0007669"/>
    <property type="project" value="UniProtKB-SubCell"/>
</dbReference>
<proteinExistence type="predicted"/>
<organism evidence="8 9">
    <name type="scientific">Grus japonensis parvovirus 2</name>
    <dbReference type="NCBI Taxonomy" id="3071217"/>
    <lineage>
        <taxon>Viruses</taxon>
        <taxon>Monodnaviria</taxon>
        <taxon>Shotokuvirae</taxon>
        <taxon>Cossaviricota</taxon>
        <taxon>Quintoviricetes</taxon>
        <taxon>Piccovirales</taxon>
        <taxon>Parvoviridae</taxon>
        <taxon>Hamaparvovirinae</taxon>
        <taxon>Chaphamaparvovirus</taxon>
        <taxon>Chaphamaparvovirus gruiform2</taxon>
    </lineage>
</organism>
<feature type="region of interest" description="Disordered" evidence="6">
    <location>
        <begin position="508"/>
        <end position="597"/>
    </location>
</feature>
<protein>
    <submittedName>
        <fullName evidence="8">Nonstructural protein 1</fullName>
    </submittedName>
</protein>
<dbReference type="GO" id="GO:0006260">
    <property type="term" value="P:DNA replication"/>
    <property type="evidence" value="ECO:0007669"/>
    <property type="project" value="UniProtKB-KW"/>
</dbReference>
<evidence type="ECO:0000313" key="8">
    <source>
        <dbReference type="EMBL" id="AUW34317.1"/>
    </source>
</evidence>
<keyword evidence="5" id="KW-0067">ATP-binding</keyword>
<dbReference type="InterPro" id="IPR014015">
    <property type="entry name" value="Helicase_SF3_DNA-vir"/>
</dbReference>
<keyword evidence="4" id="KW-0547">Nucleotide-binding</keyword>
<evidence type="ECO:0000313" key="9">
    <source>
        <dbReference type="Proteomes" id="UP000256482"/>
    </source>
</evidence>
<evidence type="ECO:0000256" key="1">
    <source>
        <dbReference type="ARBA" id="ARBA00004147"/>
    </source>
</evidence>
<dbReference type="Proteomes" id="UP000256482">
    <property type="component" value="Segment"/>
</dbReference>
<dbReference type="Gene3D" id="3.40.50.300">
    <property type="entry name" value="P-loop containing nucleotide triphosphate hydrolases"/>
    <property type="match status" value="1"/>
</dbReference>
<evidence type="ECO:0000259" key="7">
    <source>
        <dbReference type="PROSITE" id="PS51206"/>
    </source>
</evidence>
<sequence length="660" mass="74330">MESTRRTFGCYLWVGGQGTGLDISGHQAQAFLTLQDHVASTMPEVDHHMKLLNMKQAQATVIQGCNAASSPIEDPIFYAMILNDLGTVTKWVCVGEYNADNIFHVHALLLTPSRTDSIRRTMLTTFNKLQTAEGFRSLYGQQNTMDTLKLQKAYKPESIFTYFMKNPEWVCSNDEGLLQLAYDIYNWDLPERFRGKAEETSSDEMNAMAREIVDVIIENNCTTIDDCYKAAPLVMAKYLHRPGLKGVVENCLAFTAASAKAWTLSMMANNDIDPETIHKCLLHQGITPSYFDPIFYKWITKTDSKRNTLCLYGPSNTGKSGFIAGLKSIVKWGELVNTQTFFAEGLPGATIGIWEEPLISPEQAEKCKQLFEGMVTSIPVKYKKPCMLPRTPILMTTNHYPWRFCTQEKDMFLNRMWIIDFSYQCKDTNYTPRAREHSCKCRYCSASRGGSPTHGDSVVATMPREQQPLSTGEQSTRSTSEPNVGSGSLSERGTGICRCDESQCGSSIHDTDISGTDTTSTTSSTSTDNDRDMGHRSTVRSSNTIHRDDSTQSRYDDTMESDNSTRSTRPHSRRDGSNITRQLNINRRRRRTTTPAHQHDILSLLVASTTTADDQTNIPAKKQKVDQSLAAIKGPFKIPMYVPLQVDWRNYLCYLYHMYG</sequence>
<dbReference type="InterPro" id="IPR001257">
    <property type="entry name" value="Parvovirus_NS1_helicase"/>
</dbReference>
<evidence type="ECO:0000256" key="6">
    <source>
        <dbReference type="SAM" id="MobiDB-lite"/>
    </source>
</evidence>
<accession>A0A2K9YNA3</accession>
<keyword evidence="9" id="KW-1185">Reference proteome</keyword>
<dbReference type="Pfam" id="PF01057">
    <property type="entry name" value="Parvo_NS1"/>
    <property type="match status" value="1"/>
</dbReference>
<comment type="subcellular location">
    <subcellularLocation>
        <location evidence="1">Host nucleus</location>
    </subcellularLocation>
</comment>
<feature type="compositionally biased region" description="Basic and acidic residues" evidence="6">
    <location>
        <begin position="545"/>
        <end position="557"/>
    </location>
</feature>
<evidence type="ECO:0000256" key="3">
    <source>
        <dbReference type="ARBA" id="ARBA00022705"/>
    </source>
</evidence>
<gene>
    <name evidence="8" type="primary">NS1</name>
</gene>
<evidence type="ECO:0000256" key="4">
    <source>
        <dbReference type="ARBA" id="ARBA00022741"/>
    </source>
</evidence>
<feature type="region of interest" description="Disordered" evidence="6">
    <location>
        <begin position="465"/>
        <end position="493"/>
    </location>
</feature>
<dbReference type="GO" id="GO:0019079">
    <property type="term" value="P:viral genome replication"/>
    <property type="evidence" value="ECO:0007669"/>
    <property type="project" value="InterPro"/>
</dbReference>